<dbReference type="PROSITE" id="PS51257">
    <property type="entry name" value="PROKAR_LIPOPROTEIN"/>
    <property type="match status" value="1"/>
</dbReference>
<name>A0A285P1L5_9BACI</name>
<feature type="chain" id="PRO_5012809308" description="DUF4825 domain-containing protein" evidence="1">
    <location>
        <begin position="23"/>
        <end position="182"/>
    </location>
</feature>
<dbReference type="RefSeq" id="WP_179637057.1">
    <property type="nucleotide sequence ID" value="NZ_OBEK01000004.1"/>
</dbReference>
<reference evidence="4" key="1">
    <citation type="submission" date="2017-09" db="EMBL/GenBank/DDBJ databases">
        <authorList>
            <person name="Varghese N."/>
            <person name="Submissions S."/>
        </authorList>
    </citation>
    <scope>NUCLEOTIDE SEQUENCE [LARGE SCALE GENOMIC DNA]</scope>
    <source>
        <strain evidence="4">CGMCC 1.8913</strain>
    </source>
</reference>
<evidence type="ECO:0000313" key="4">
    <source>
        <dbReference type="Proteomes" id="UP000219356"/>
    </source>
</evidence>
<dbReference type="AlphaFoldDB" id="A0A285P1L5"/>
<feature type="signal peptide" evidence="1">
    <location>
        <begin position="1"/>
        <end position="22"/>
    </location>
</feature>
<keyword evidence="4" id="KW-1185">Reference proteome</keyword>
<sequence>MEKMIIGVLGLLLLLFLTACSAADNDISMGTVDYHALSAYEKTYIGKNSDVGAILMKLPGSNILEEISLSERNLAVLYDTNKIDKQKENTWYNKQSAVQKVFLHNILYLSALITNEKNITLTLQSDETEYNMELSSSDLEKFLNDDLEEKIKHEQGWNNFLEEELQAENQQELVKEFPLDVQ</sequence>
<keyword evidence="1" id="KW-0732">Signal</keyword>
<dbReference type="Pfam" id="PF16107">
    <property type="entry name" value="DUF4825"/>
    <property type="match status" value="1"/>
</dbReference>
<feature type="domain" description="DUF4825" evidence="2">
    <location>
        <begin position="37"/>
        <end position="131"/>
    </location>
</feature>
<dbReference type="InterPro" id="IPR032250">
    <property type="entry name" value="DUF4825"/>
</dbReference>
<proteinExistence type="predicted"/>
<organism evidence="3 4">
    <name type="scientific">Terribacillus aidingensis</name>
    <dbReference type="NCBI Taxonomy" id="586416"/>
    <lineage>
        <taxon>Bacteria</taxon>
        <taxon>Bacillati</taxon>
        <taxon>Bacillota</taxon>
        <taxon>Bacilli</taxon>
        <taxon>Bacillales</taxon>
        <taxon>Bacillaceae</taxon>
        <taxon>Terribacillus</taxon>
    </lineage>
</organism>
<evidence type="ECO:0000313" key="3">
    <source>
        <dbReference type="EMBL" id="SNZ15619.1"/>
    </source>
</evidence>
<evidence type="ECO:0000256" key="1">
    <source>
        <dbReference type="SAM" id="SignalP"/>
    </source>
</evidence>
<protein>
    <recommendedName>
        <fullName evidence="2">DUF4825 domain-containing protein</fullName>
    </recommendedName>
</protein>
<dbReference type="Proteomes" id="UP000219356">
    <property type="component" value="Unassembled WGS sequence"/>
</dbReference>
<gene>
    <name evidence="3" type="ORF">SAMN05421503_2681</name>
</gene>
<evidence type="ECO:0000259" key="2">
    <source>
        <dbReference type="Pfam" id="PF16107"/>
    </source>
</evidence>
<dbReference type="EMBL" id="OBEK01000004">
    <property type="protein sequence ID" value="SNZ15619.1"/>
    <property type="molecule type" value="Genomic_DNA"/>
</dbReference>
<accession>A0A285P1L5</accession>